<gene>
    <name evidence="3" type="primary">CFAP46</name>
</gene>
<keyword evidence="3" id="KW-0966">Cell projection</keyword>
<dbReference type="GO" id="GO:0060294">
    <property type="term" value="P:cilium movement involved in cell motility"/>
    <property type="evidence" value="ECO:0007669"/>
    <property type="project" value="InterPro"/>
</dbReference>
<feature type="region of interest" description="Disordered" evidence="1">
    <location>
        <begin position="2279"/>
        <end position="2298"/>
    </location>
</feature>
<feature type="compositionally biased region" description="Basic and acidic residues" evidence="1">
    <location>
        <begin position="1394"/>
        <end position="1415"/>
    </location>
</feature>
<dbReference type="PANTHER" id="PTHR15977">
    <property type="entry name" value="CILIA- AND FLAGELLA-ASSOCIATED PROTEIN 46"/>
    <property type="match status" value="1"/>
</dbReference>
<evidence type="ECO:0000313" key="2">
    <source>
        <dbReference type="Proteomes" id="UP000504627"/>
    </source>
</evidence>
<dbReference type="PANTHER" id="PTHR15977:SF15">
    <property type="entry name" value="CILIA- AND FLAGELLA-ASSOCIATED PROTEIN 46"/>
    <property type="match status" value="1"/>
</dbReference>
<feature type="region of interest" description="Disordered" evidence="1">
    <location>
        <begin position="2359"/>
        <end position="2378"/>
    </location>
</feature>
<dbReference type="InterPro" id="IPR039586">
    <property type="entry name" value="CFAP46"/>
</dbReference>
<feature type="region of interest" description="Disordered" evidence="1">
    <location>
        <begin position="810"/>
        <end position="830"/>
    </location>
</feature>
<dbReference type="InterPro" id="IPR057466">
    <property type="entry name" value="CFAP46_TPR"/>
</dbReference>
<feature type="compositionally biased region" description="Basic and acidic residues" evidence="1">
    <location>
        <begin position="2286"/>
        <end position="2297"/>
    </location>
</feature>
<proteinExistence type="predicted"/>
<evidence type="ECO:0000256" key="1">
    <source>
        <dbReference type="SAM" id="MobiDB-lite"/>
    </source>
</evidence>
<dbReference type="GeneID" id="114001294"/>
<reference evidence="3" key="1">
    <citation type="submission" date="2025-08" db="UniProtKB">
        <authorList>
            <consortium name="RefSeq"/>
        </authorList>
    </citation>
    <scope>IDENTIFICATION</scope>
    <source>
        <tissue evidence="3">Muscle</tissue>
    </source>
</reference>
<dbReference type="Proteomes" id="UP000504627">
    <property type="component" value="Unplaced"/>
</dbReference>
<evidence type="ECO:0000313" key="3">
    <source>
        <dbReference type="RefSeq" id="XP_039234864.1"/>
    </source>
</evidence>
<organism evidence="2 3">
    <name type="scientific">Pipra filicauda</name>
    <name type="common">Wire-tailed manakin</name>
    <dbReference type="NCBI Taxonomy" id="649802"/>
    <lineage>
        <taxon>Eukaryota</taxon>
        <taxon>Metazoa</taxon>
        <taxon>Chordata</taxon>
        <taxon>Craniata</taxon>
        <taxon>Vertebrata</taxon>
        <taxon>Euteleostomi</taxon>
        <taxon>Archelosauria</taxon>
        <taxon>Archosauria</taxon>
        <taxon>Dinosauria</taxon>
        <taxon>Saurischia</taxon>
        <taxon>Theropoda</taxon>
        <taxon>Coelurosauria</taxon>
        <taxon>Aves</taxon>
        <taxon>Neognathae</taxon>
        <taxon>Neoaves</taxon>
        <taxon>Telluraves</taxon>
        <taxon>Australaves</taxon>
        <taxon>Passeriformes</taxon>
        <taxon>Pipridae</taxon>
        <taxon>Pipra</taxon>
    </lineage>
</organism>
<feature type="region of interest" description="Disordered" evidence="1">
    <location>
        <begin position="2580"/>
        <end position="2605"/>
    </location>
</feature>
<keyword evidence="2" id="KW-1185">Reference proteome</keyword>
<protein>
    <submittedName>
        <fullName evidence="3">Cilia- and flagella-associated protein 46 isoform X1</fullName>
    </submittedName>
</protein>
<sequence length="2627" mass="297455">MAEPAVRERLRAAERGPDVQALKDAYDLIKSASEGKSALDSDNFSTDLYVLCAEQALQMGYPEMSSDCLQMYFKARFPVNQFLGRAYLCQGQLHALHSTDNLEEFEKFVLFFMKAIDFASHDRRYHFLIYNASVLYWQLVRPFLKPGFRNRLIPSLSQIVTALNQIEEQDNEWRAELMINLLECFLDASKLEEAKEFSSTAAVFIKENVPEKYSQIFSLMVYHKLMDISEVEKDIQDSTHFLVIYKMQMLKLQWDTNKFPSDAITELNSLYALLKQYDVPPASVLSVKVPLILELAHFSLKVNCTELASQCILDLKSAGITEPGKLIEIECLEFEYERRKNATKIVTYTKGVVEGQLELIKNLDLSLKRAVQLGDPNGIQVVCATQWNLCLPLLQHNLHQHVRKPLISVADALEEIDSALMLLRCQVHMEIARIEEDGDRLEAAVGHLQKAIQVDSSGQYQEHLRLTLNRVHWCTVLYQAPERQEDRAGVMIEQAKRGKQKDDVRKKRSLLVNAGLALAPDTFRIVLDSENEAKVSSGKSMSQISFLCAKAQHHTKSVGKVDEHLKHSRNENVRERIILWADLAKVARKQEVWDVCRAACRFCLLYEDNLFRKILKPKKTRKSKAGAAMMVNGQGDTSGESLLPANSFSLETDSLRILAEIRFINAEATVHLLRLQGVELNDRAVPPEDTNQDHPGDVSYLLENDPEWKTYSLWIDCLSQYAMENFQRAAEIGEQLNEAWIVHNAVVYILNYNRHLISSGRQREIIGYLHTLLGAIKTVGYNGSTEILLMLCNALARGLIIPWIPEPKPAEEKEEDTAVDNGRKAAGKKQEKANVTQSLLVDPSGLSDIRAALEICEFALSVMTGTTPKGTVPVAAQQQVIATWVKAKQLNQQQINLGTQDENNDEAQNPMARILIGLEMYSCNGLGLMDFTVPSLSELVKLSLECSWSDSLVELQTLTRLMYFAYVSHAYEIVTTCSKRILESDRNSVHNRDTKKYDVPVNRLKQEMLSTTAWMQGQSIMENLSGRKHLRVAASNAFAQSARHAGEAGNYSLVMFAARHFWNACLPLLGSPHDREHLKEPTEIILKSMIKAESKNKQEEKAMWPLHQWITKDFQSIGLSDECFPPGAEEDLTLRISLYGLLCHIYADKADWETALKVLDEANQVLPQTRHKLLIFKHMATVRAGLGCSFTVAIQKISRESEERLPQMWRHLATVSRSTAGQLSCFKNAISASQKQEDKLQSVDYLMEFAEWLYCNQFPLNDAIKPLHWAVDLLLRKKFPMQSSQEEAEKIDVPEFTPTENIEMNSGANDIIPQINLEDLSNIKQLEALFRAQTLLAVISGPGSPCHQQHCLLACACIVRIWQISLPASGLITKARSRSSQPTTTQKLKSKSPPKKDKGRKTQSDISVAKEEPKVDSLPANVEQWALYECPKEIRDAFKQNTNIYGINWENFPKPTCTLYFMDLLSKELQKIFCPHLILPIFQLAEVIASEVVECRSLSDLYHLRIALICSDLKLSQASVYHERAAGETHISDLEQAMCRQEIALKKSKTVHTETEETKTSSGNAELNISRDENILNSSEKVFELNAATGKGLSALSFPSLWIEKAEVLIQLGLYQPARLLLAEAHAATQELRALSDVSRCLYLLAVLANLERNHRQAKALLEKAQLLGGNEQFWYNSTLSLVEAILEEEGEGNQSMACEILGHTVNVLQSTLLRRPGRQAELGFMIASLEARKTLIQIHFAQDHMTINAESAQLPHMLQESYNKLVQIEKDFVHYGHKNCSAEILLECANIRRLIAKKERNRKDKHSHYLDAYNLAQRAVSKTEEVFQNVRSLFAFNESTNISIPLMRQLANRKINLVEILLDIFHLVITEKKRKELGEVSSHEIVEAFIIEEDALEQDWKHMECAVGHITLAQLANVQNLCKGCPDIKSKCLYLTGKTLHFLAIDVNPVYSEIYWKPNVMEEAKSDIRKPCLSSAECREQDRTDSGLLTNKCHNDKDRRKIQELKKEHKMAQKYLSQSSEALLQCMGIAFSQNMTDVLTSASLEMAECFQQFDPVSGSQFLALHQSCSVSMMMKSILLTATSNTSSSQLAALLHLQNHLKRNRNTSDLLKRVEQQLAATSVAWRNLCIPVEHFNIMDELPSNFYIVILQHSEDRSNLYSSLIEMPKVSTAQQKEKLPQLMVQAKLSRFPVNPDVFRVLLEKVRLYKQQKMKSHLKQNVIQNLQEFVSKTDVTPTEKTDDDGLDLTSDFSEILEIMEEYLKPVLSQFDFSAIRESQRVTGSAAESGKKNMKDKDTKQAGMQETSMDLELYVVLLGDTLLMELPLEALSIFKEEGISSVSRDFSLQILYNRRRLAESETDVEISKETKSKPRQKKSVQMATVNRDLPLSVDARNFKYVVDPYNEGSEAEASSPSQKIKEILEKYRDLFPAQWEGVIGNVRVPSQAEWEQLLTSCSAFLFYGMERFMSHVLLNRLVAMNIPKCNLMILLDLVRSQQSYQRITNADIHKSCLHIALERPTETAMLLSLTGVGCVVATQWYTSLQENAERLEILFHNLLSNGRTTGQTVRILQKSGIHKKRDSIKTEVDSLSSSGDRTEEQTAHTSSDLPATHPSFFNCVLYGLPNVILV</sequence>
<dbReference type="RefSeq" id="XP_039234864.1">
    <property type="nucleotide sequence ID" value="XM_039378930.1"/>
</dbReference>
<feature type="region of interest" description="Disordered" evidence="1">
    <location>
        <begin position="1375"/>
        <end position="1415"/>
    </location>
</feature>
<accession>A0A7R5KER0</accession>
<dbReference type="CTD" id="54777"/>
<dbReference type="GO" id="GO:0035082">
    <property type="term" value="P:axoneme assembly"/>
    <property type="evidence" value="ECO:0007669"/>
    <property type="project" value="InterPro"/>
</dbReference>
<keyword evidence="3" id="KW-0282">Flagellum</keyword>
<dbReference type="Pfam" id="PF25439">
    <property type="entry name" value="TPR_CFAP46_N"/>
    <property type="match status" value="1"/>
</dbReference>
<dbReference type="InParanoid" id="A0A7R5KER0"/>
<keyword evidence="3" id="KW-0969">Cilium</keyword>
<name>A0A7R5KER0_9PASS</name>